<sequence length="151" mass="15757">MNPPAIPVGGFFNVARFDALELGVKADIAPGMITVRTSLAVTLALLFLWSSAGVAAIRTLPGAAGTMVICTGAGPVTIVIDGEGQPAATRHICPDCLTHHIDTVLPVFGAPLRAPEFTWFRPLLPLAVAPPIRPVQISARGPPLSCLKHQP</sequence>
<name>A0A1I0YDJ8_9RHOB</name>
<gene>
    <name evidence="1" type="ORF">SAMN05421688_2912</name>
</gene>
<evidence type="ECO:0000313" key="2">
    <source>
        <dbReference type="Proteomes" id="UP000198796"/>
    </source>
</evidence>
<protein>
    <recommendedName>
        <fullName evidence="3">DUF2946 domain-containing protein</fullName>
    </recommendedName>
</protein>
<organism evidence="1 2">
    <name type="scientific">Poseidonocella pacifica</name>
    <dbReference type="NCBI Taxonomy" id="871651"/>
    <lineage>
        <taxon>Bacteria</taxon>
        <taxon>Pseudomonadati</taxon>
        <taxon>Pseudomonadota</taxon>
        <taxon>Alphaproteobacteria</taxon>
        <taxon>Rhodobacterales</taxon>
        <taxon>Roseobacteraceae</taxon>
        <taxon>Poseidonocella</taxon>
    </lineage>
</organism>
<dbReference type="AlphaFoldDB" id="A0A1I0YDJ8"/>
<dbReference type="STRING" id="871651.SAMN05421688_2912"/>
<dbReference type="EMBL" id="FOJU01000005">
    <property type="protein sequence ID" value="SFB10856.1"/>
    <property type="molecule type" value="Genomic_DNA"/>
</dbReference>
<reference evidence="1 2" key="1">
    <citation type="submission" date="2016-10" db="EMBL/GenBank/DDBJ databases">
        <authorList>
            <person name="de Groot N.N."/>
        </authorList>
    </citation>
    <scope>NUCLEOTIDE SEQUENCE [LARGE SCALE GENOMIC DNA]</scope>
    <source>
        <strain evidence="1 2">DSM 29316</strain>
    </source>
</reference>
<keyword evidence="2" id="KW-1185">Reference proteome</keyword>
<dbReference type="Proteomes" id="UP000198796">
    <property type="component" value="Unassembled WGS sequence"/>
</dbReference>
<proteinExistence type="predicted"/>
<evidence type="ECO:0008006" key="3">
    <source>
        <dbReference type="Google" id="ProtNLM"/>
    </source>
</evidence>
<accession>A0A1I0YDJ8</accession>
<evidence type="ECO:0000313" key="1">
    <source>
        <dbReference type="EMBL" id="SFB10856.1"/>
    </source>
</evidence>